<sequence length="222" mass="24538">MNLHVVTDGPGDEPRPVGRGSAPRTGADAAEAAAELVELVTATAGGDQDAFARLYDRTVHRVHGVVWRVLRSADHAAEVTQEVYTEVWRQAARYEASRGSVSAWMTTMAHRRAVDRVRSVTSETARIEHYAVREVGRDVDHVWEGVEQRLDAERVRRGLSTLTPLQREALTLAYFGGYTQNQIAALLQVPLGTVKTRVRDALIRLRTALETDDRSTNDGGRA</sequence>
<gene>
    <name evidence="8" type="ORF">SAMN05421756_10521</name>
</gene>
<feature type="domain" description="RNA polymerase sigma-70 region 2" evidence="6">
    <location>
        <begin position="54"/>
        <end position="119"/>
    </location>
</feature>
<keyword evidence="9" id="KW-1185">Reference proteome</keyword>
<dbReference type="InterPro" id="IPR007627">
    <property type="entry name" value="RNA_pol_sigma70_r2"/>
</dbReference>
<evidence type="ECO:0000259" key="6">
    <source>
        <dbReference type="Pfam" id="PF04542"/>
    </source>
</evidence>
<feature type="domain" description="RNA polymerase sigma factor 70 region 4 type 2" evidence="7">
    <location>
        <begin position="153"/>
        <end position="205"/>
    </location>
</feature>
<dbReference type="PANTHER" id="PTHR43133:SF66">
    <property type="entry name" value="ECF RNA POLYMERASE SIGMA FACTOR SIGK"/>
    <property type="match status" value="1"/>
</dbReference>
<dbReference type="STRING" id="1036181.SAMN05421756_10521"/>
<name>A0A1H9I0B8_9ACTN</name>
<reference evidence="9" key="1">
    <citation type="submission" date="2016-10" db="EMBL/GenBank/DDBJ databases">
        <authorList>
            <person name="Varghese N."/>
            <person name="Submissions S."/>
        </authorList>
    </citation>
    <scope>NUCLEOTIDE SEQUENCE [LARGE SCALE GENOMIC DNA]</scope>
    <source>
        <strain evidence="9">CGMCC 4.6856</strain>
    </source>
</reference>
<dbReference type="Proteomes" id="UP000198504">
    <property type="component" value="Unassembled WGS sequence"/>
</dbReference>
<dbReference type="InterPro" id="IPR036388">
    <property type="entry name" value="WH-like_DNA-bd_sf"/>
</dbReference>
<dbReference type="SUPFAM" id="SSF88659">
    <property type="entry name" value="Sigma3 and sigma4 domains of RNA polymerase sigma factors"/>
    <property type="match status" value="1"/>
</dbReference>
<dbReference type="NCBIfam" id="TIGR02937">
    <property type="entry name" value="sigma70-ECF"/>
    <property type="match status" value="1"/>
</dbReference>
<dbReference type="EMBL" id="FOFA01000005">
    <property type="protein sequence ID" value="SEQ67967.1"/>
    <property type="molecule type" value="Genomic_DNA"/>
</dbReference>
<dbReference type="Pfam" id="PF04542">
    <property type="entry name" value="Sigma70_r2"/>
    <property type="match status" value="1"/>
</dbReference>
<keyword evidence="3" id="KW-0731">Sigma factor</keyword>
<comment type="similarity">
    <text evidence="1">Belongs to the sigma-70 factor family. ECF subfamily.</text>
</comment>
<dbReference type="InterPro" id="IPR013249">
    <property type="entry name" value="RNA_pol_sigma70_r4_t2"/>
</dbReference>
<evidence type="ECO:0000256" key="3">
    <source>
        <dbReference type="ARBA" id="ARBA00023082"/>
    </source>
</evidence>
<accession>A0A1H9I0B8</accession>
<dbReference type="InterPro" id="IPR039425">
    <property type="entry name" value="RNA_pol_sigma-70-like"/>
</dbReference>
<organism evidence="8 9">
    <name type="scientific">Microlunatus flavus</name>
    <dbReference type="NCBI Taxonomy" id="1036181"/>
    <lineage>
        <taxon>Bacteria</taxon>
        <taxon>Bacillati</taxon>
        <taxon>Actinomycetota</taxon>
        <taxon>Actinomycetes</taxon>
        <taxon>Propionibacteriales</taxon>
        <taxon>Propionibacteriaceae</taxon>
        <taxon>Microlunatus</taxon>
    </lineage>
</organism>
<evidence type="ECO:0000256" key="4">
    <source>
        <dbReference type="ARBA" id="ARBA00023163"/>
    </source>
</evidence>
<dbReference type="GO" id="GO:0016987">
    <property type="term" value="F:sigma factor activity"/>
    <property type="evidence" value="ECO:0007669"/>
    <property type="project" value="UniProtKB-KW"/>
</dbReference>
<dbReference type="AlphaFoldDB" id="A0A1H9I0B8"/>
<evidence type="ECO:0000256" key="5">
    <source>
        <dbReference type="SAM" id="MobiDB-lite"/>
    </source>
</evidence>
<dbReference type="InterPro" id="IPR013324">
    <property type="entry name" value="RNA_pol_sigma_r3/r4-like"/>
</dbReference>
<proteinExistence type="inferred from homology"/>
<dbReference type="OrthoDB" id="9784272at2"/>
<dbReference type="PANTHER" id="PTHR43133">
    <property type="entry name" value="RNA POLYMERASE ECF-TYPE SIGMA FACTO"/>
    <property type="match status" value="1"/>
</dbReference>
<evidence type="ECO:0000313" key="8">
    <source>
        <dbReference type="EMBL" id="SEQ67967.1"/>
    </source>
</evidence>
<dbReference type="Gene3D" id="1.10.1740.10">
    <property type="match status" value="1"/>
</dbReference>
<dbReference type="Gene3D" id="1.10.10.10">
    <property type="entry name" value="Winged helix-like DNA-binding domain superfamily/Winged helix DNA-binding domain"/>
    <property type="match status" value="1"/>
</dbReference>
<dbReference type="Pfam" id="PF08281">
    <property type="entry name" value="Sigma70_r4_2"/>
    <property type="match status" value="1"/>
</dbReference>
<dbReference type="InterPro" id="IPR013325">
    <property type="entry name" value="RNA_pol_sigma_r2"/>
</dbReference>
<keyword evidence="2" id="KW-0805">Transcription regulation</keyword>
<evidence type="ECO:0000313" key="9">
    <source>
        <dbReference type="Proteomes" id="UP000198504"/>
    </source>
</evidence>
<dbReference type="SUPFAM" id="SSF88946">
    <property type="entry name" value="Sigma2 domain of RNA polymerase sigma factors"/>
    <property type="match status" value="1"/>
</dbReference>
<dbReference type="GO" id="GO:0006352">
    <property type="term" value="P:DNA-templated transcription initiation"/>
    <property type="evidence" value="ECO:0007669"/>
    <property type="project" value="InterPro"/>
</dbReference>
<dbReference type="CDD" id="cd06171">
    <property type="entry name" value="Sigma70_r4"/>
    <property type="match status" value="1"/>
</dbReference>
<evidence type="ECO:0000256" key="1">
    <source>
        <dbReference type="ARBA" id="ARBA00010641"/>
    </source>
</evidence>
<keyword evidence="4" id="KW-0804">Transcription</keyword>
<evidence type="ECO:0000256" key="2">
    <source>
        <dbReference type="ARBA" id="ARBA00023015"/>
    </source>
</evidence>
<dbReference type="GO" id="GO:0003677">
    <property type="term" value="F:DNA binding"/>
    <property type="evidence" value="ECO:0007669"/>
    <property type="project" value="InterPro"/>
</dbReference>
<dbReference type="RefSeq" id="WP_091180873.1">
    <property type="nucleotide sequence ID" value="NZ_FOFA01000005.1"/>
</dbReference>
<protein>
    <submittedName>
        <fullName evidence="8">RNA polymerase sigma-70 factor, ECF subfamily</fullName>
    </submittedName>
</protein>
<feature type="region of interest" description="Disordered" evidence="5">
    <location>
        <begin position="1"/>
        <end position="28"/>
    </location>
</feature>
<dbReference type="InterPro" id="IPR014284">
    <property type="entry name" value="RNA_pol_sigma-70_dom"/>
</dbReference>
<evidence type="ECO:0000259" key="7">
    <source>
        <dbReference type="Pfam" id="PF08281"/>
    </source>
</evidence>